<feature type="compositionally biased region" description="Polar residues" evidence="1">
    <location>
        <begin position="96"/>
        <end position="106"/>
    </location>
</feature>
<feature type="compositionally biased region" description="Polar residues" evidence="1">
    <location>
        <begin position="69"/>
        <end position="82"/>
    </location>
</feature>
<dbReference type="EMBL" id="OZ034816">
    <property type="protein sequence ID" value="CAL1377128.1"/>
    <property type="molecule type" value="Genomic_DNA"/>
</dbReference>
<reference evidence="2 3" key="1">
    <citation type="submission" date="2024-04" db="EMBL/GenBank/DDBJ databases">
        <authorList>
            <person name="Fracassetti M."/>
        </authorList>
    </citation>
    <scope>NUCLEOTIDE SEQUENCE [LARGE SCALE GENOMIC DNA]</scope>
</reference>
<feature type="region of interest" description="Disordered" evidence="1">
    <location>
        <begin position="1"/>
        <end position="197"/>
    </location>
</feature>
<organism evidence="2 3">
    <name type="scientific">Linum trigynum</name>
    <dbReference type="NCBI Taxonomy" id="586398"/>
    <lineage>
        <taxon>Eukaryota</taxon>
        <taxon>Viridiplantae</taxon>
        <taxon>Streptophyta</taxon>
        <taxon>Embryophyta</taxon>
        <taxon>Tracheophyta</taxon>
        <taxon>Spermatophyta</taxon>
        <taxon>Magnoliopsida</taxon>
        <taxon>eudicotyledons</taxon>
        <taxon>Gunneridae</taxon>
        <taxon>Pentapetalae</taxon>
        <taxon>rosids</taxon>
        <taxon>fabids</taxon>
        <taxon>Malpighiales</taxon>
        <taxon>Linaceae</taxon>
        <taxon>Linum</taxon>
    </lineage>
</organism>
<feature type="compositionally biased region" description="Basic and acidic residues" evidence="1">
    <location>
        <begin position="107"/>
        <end position="119"/>
    </location>
</feature>
<keyword evidence="3" id="KW-1185">Reference proteome</keyword>
<evidence type="ECO:0000313" key="3">
    <source>
        <dbReference type="Proteomes" id="UP001497516"/>
    </source>
</evidence>
<name>A0AAV2DUE5_9ROSI</name>
<feature type="compositionally biased region" description="Basic and acidic residues" evidence="1">
    <location>
        <begin position="86"/>
        <end position="95"/>
    </location>
</feature>
<evidence type="ECO:0000313" key="2">
    <source>
        <dbReference type="EMBL" id="CAL1377128.1"/>
    </source>
</evidence>
<evidence type="ECO:0000256" key="1">
    <source>
        <dbReference type="SAM" id="MobiDB-lite"/>
    </source>
</evidence>
<feature type="compositionally biased region" description="Basic and acidic residues" evidence="1">
    <location>
        <begin position="128"/>
        <end position="139"/>
    </location>
</feature>
<dbReference type="AlphaFoldDB" id="A0AAV2DUE5"/>
<accession>A0AAV2DUE5</accession>
<feature type="compositionally biased region" description="Polar residues" evidence="1">
    <location>
        <begin position="143"/>
        <end position="167"/>
    </location>
</feature>
<gene>
    <name evidence="2" type="ORF">LTRI10_LOCUS18798</name>
</gene>
<sequence>MVAQLNITEAEKQAETLAPGAPADNRNQENVKDKKKMSKESMTSEKGSTKGGKNQKQNNLHKKEHQKNTPEMNKQQSHSHGSNKAPRVDLTEKEQPQIQTTLAQTVQKDDRTNKSKGEGKLASGSKKSGSEKGSTKEARVGSQPKTKTPTSSNTLRKEFTTSSGESNSKGRKIIFSPKQVNGKSLPENAQPSPTIPMECTAGEDEVAMAVDLC</sequence>
<dbReference type="Proteomes" id="UP001497516">
    <property type="component" value="Chromosome 3"/>
</dbReference>
<proteinExistence type="predicted"/>
<protein>
    <submittedName>
        <fullName evidence="2">Uncharacterized protein</fullName>
    </submittedName>
</protein>
<feature type="compositionally biased region" description="Polar residues" evidence="1">
    <location>
        <begin position="178"/>
        <end position="192"/>
    </location>
</feature>
<feature type="compositionally biased region" description="Basic and acidic residues" evidence="1">
    <location>
        <begin position="26"/>
        <end position="43"/>
    </location>
</feature>